<evidence type="ECO:0000313" key="3">
    <source>
        <dbReference type="Proteomes" id="UP001479436"/>
    </source>
</evidence>
<protein>
    <submittedName>
        <fullName evidence="2">Uncharacterized protein</fullName>
    </submittedName>
</protein>
<dbReference type="SUPFAM" id="SSF51735">
    <property type="entry name" value="NAD(P)-binding Rossmann-fold domains"/>
    <property type="match status" value="1"/>
</dbReference>
<organism evidence="2 3">
    <name type="scientific">Basidiobolus ranarum</name>
    <dbReference type="NCBI Taxonomy" id="34480"/>
    <lineage>
        <taxon>Eukaryota</taxon>
        <taxon>Fungi</taxon>
        <taxon>Fungi incertae sedis</taxon>
        <taxon>Zoopagomycota</taxon>
        <taxon>Entomophthoromycotina</taxon>
        <taxon>Basidiobolomycetes</taxon>
        <taxon>Basidiobolales</taxon>
        <taxon>Basidiobolaceae</taxon>
        <taxon>Basidiobolus</taxon>
    </lineage>
</organism>
<proteinExistence type="inferred from homology"/>
<sequence length="279" mass="30463">MSGSLKGCIALVTGASRGAGKGIALCLGEAGCTVYVTGRSSRTGQTTQGRSETIEETAEKVNTLGGVGIAVCCDHRNDEQVKALFNKIKLEQGKLDLLVNNAWAGYETEVKIAPFWELQMEHWDTMFEVGVRSHVVAASLASALMLPHKKGIIVNISSPIKDKYHGNLFYDVAKSSITRMTLGMNSDLSKHGITALALAPGWMMTERMVDANIPESERKDIETVNYIGRAVVALASSNEPISKMGGKFWEVGEIARMYNFTDIDGRQLAPFSERFPEHY</sequence>
<evidence type="ECO:0000256" key="1">
    <source>
        <dbReference type="RuleBase" id="RU000363"/>
    </source>
</evidence>
<keyword evidence="3" id="KW-1185">Reference proteome</keyword>
<dbReference type="PANTHER" id="PTHR44147:SF2">
    <property type="entry name" value="DEHYDROGENASE_REDUCTASE SDR FAMILY MEMBER 1"/>
    <property type="match status" value="1"/>
</dbReference>
<dbReference type="InterPro" id="IPR036291">
    <property type="entry name" value="NAD(P)-bd_dom_sf"/>
</dbReference>
<dbReference type="PRINTS" id="PR00081">
    <property type="entry name" value="GDHRDH"/>
</dbReference>
<evidence type="ECO:0000313" key="2">
    <source>
        <dbReference type="EMBL" id="KAK9696574.1"/>
    </source>
</evidence>
<dbReference type="Gene3D" id="3.40.50.720">
    <property type="entry name" value="NAD(P)-binding Rossmann-like Domain"/>
    <property type="match status" value="1"/>
</dbReference>
<dbReference type="PRINTS" id="PR00080">
    <property type="entry name" value="SDRFAMILY"/>
</dbReference>
<dbReference type="InterPro" id="IPR002347">
    <property type="entry name" value="SDR_fam"/>
</dbReference>
<reference evidence="2 3" key="1">
    <citation type="submission" date="2023-04" db="EMBL/GenBank/DDBJ databases">
        <title>Genome of Basidiobolus ranarum AG-B5.</title>
        <authorList>
            <person name="Stajich J.E."/>
            <person name="Carter-House D."/>
            <person name="Gryganskyi A."/>
        </authorList>
    </citation>
    <scope>NUCLEOTIDE SEQUENCE [LARGE SCALE GENOMIC DNA]</scope>
    <source>
        <strain evidence="2 3">AG-B5</strain>
    </source>
</reference>
<comment type="similarity">
    <text evidence="1">Belongs to the short-chain dehydrogenases/reductases (SDR) family.</text>
</comment>
<dbReference type="Pfam" id="PF00106">
    <property type="entry name" value="adh_short"/>
    <property type="match status" value="1"/>
</dbReference>
<gene>
    <name evidence="2" type="ORF">K7432_012399</name>
</gene>
<comment type="caution">
    <text evidence="2">The sequence shown here is derived from an EMBL/GenBank/DDBJ whole genome shotgun (WGS) entry which is preliminary data.</text>
</comment>
<dbReference type="PANTHER" id="PTHR44147">
    <property type="entry name" value="DEHYDROGENASE/REDUCTASE SDR FAMILY MEMBER 1"/>
    <property type="match status" value="1"/>
</dbReference>
<accession>A0ABR2VSF4</accession>
<name>A0ABR2VSF4_9FUNG</name>
<dbReference type="EMBL" id="JASJQH010007948">
    <property type="protein sequence ID" value="KAK9696574.1"/>
    <property type="molecule type" value="Genomic_DNA"/>
</dbReference>
<dbReference type="Proteomes" id="UP001479436">
    <property type="component" value="Unassembled WGS sequence"/>
</dbReference>